<feature type="non-terminal residue" evidence="2">
    <location>
        <position position="102"/>
    </location>
</feature>
<feature type="domain" description="ZP" evidence="1">
    <location>
        <begin position="43"/>
        <end position="102"/>
    </location>
</feature>
<evidence type="ECO:0000313" key="2">
    <source>
        <dbReference type="EMBL" id="CAG2068082.1"/>
    </source>
</evidence>
<evidence type="ECO:0000259" key="1">
    <source>
        <dbReference type="PROSITE" id="PS51034"/>
    </source>
</evidence>
<gene>
    <name evidence="2" type="ORF">TPAB3V08_LOCUS15025</name>
</gene>
<dbReference type="InterPro" id="IPR056953">
    <property type="entry name" value="CUT_N"/>
</dbReference>
<dbReference type="Proteomes" id="UP001153148">
    <property type="component" value="Unassembled WGS sequence"/>
</dbReference>
<comment type="caution">
    <text evidence="2">The sequence shown here is derived from an EMBL/GenBank/DDBJ whole genome shotgun (WGS) entry which is preliminary data.</text>
</comment>
<sequence length="102" mass="11273">SLSAPQDNLPIVFDSTEDPTINNLTRTDINCDKTGTCYDVSVNCKDTRIAIQVRTNKPFSGRIYALGRSETCNNDIQSSDLFRLDLTMSGQDCNTQSVVSTF</sequence>
<keyword evidence="3" id="KW-1185">Reference proteome</keyword>
<evidence type="ECO:0000313" key="3">
    <source>
        <dbReference type="Proteomes" id="UP001153148"/>
    </source>
</evidence>
<feature type="non-terminal residue" evidence="2">
    <location>
        <position position="1"/>
    </location>
</feature>
<proteinExistence type="predicted"/>
<accession>A0ABN7PK33</accession>
<dbReference type="EMBL" id="CAJPIN010081288">
    <property type="protein sequence ID" value="CAG2068082.1"/>
    <property type="molecule type" value="Genomic_DNA"/>
</dbReference>
<organism evidence="2 3">
    <name type="scientific">Timema podura</name>
    <name type="common">Walking stick</name>
    <dbReference type="NCBI Taxonomy" id="61482"/>
    <lineage>
        <taxon>Eukaryota</taxon>
        <taxon>Metazoa</taxon>
        <taxon>Ecdysozoa</taxon>
        <taxon>Arthropoda</taxon>
        <taxon>Hexapoda</taxon>
        <taxon>Insecta</taxon>
        <taxon>Pterygota</taxon>
        <taxon>Neoptera</taxon>
        <taxon>Polyneoptera</taxon>
        <taxon>Phasmatodea</taxon>
        <taxon>Timematodea</taxon>
        <taxon>Timematoidea</taxon>
        <taxon>Timematidae</taxon>
        <taxon>Timema</taxon>
    </lineage>
</organism>
<reference evidence="2" key="1">
    <citation type="submission" date="2021-03" db="EMBL/GenBank/DDBJ databases">
        <authorList>
            <person name="Tran Van P."/>
        </authorList>
    </citation>
    <scope>NUCLEOTIDE SEQUENCE</scope>
</reference>
<dbReference type="InterPro" id="IPR001507">
    <property type="entry name" value="ZP_dom"/>
</dbReference>
<name>A0ABN7PK33_TIMPD</name>
<dbReference type="PROSITE" id="PS51034">
    <property type="entry name" value="ZP_2"/>
    <property type="match status" value="1"/>
</dbReference>
<protein>
    <recommendedName>
        <fullName evidence="1">ZP domain-containing protein</fullName>
    </recommendedName>
</protein>
<dbReference type="Pfam" id="PF25057">
    <property type="entry name" value="CUT_N"/>
    <property type="match status" value="1"/>
</dbReference>